<dbReference type="Gramene" id="ERN10330">
    <property type="protein sequence ID" value="ERN10330"/>
    <property type="gene ID" value="AMTR_s00026p00027920"/>
</dbReference>
<evidence type="ECO:0000256" key="1">
    <source>
        <dbReference type="ARBA" id="ARBA00005434"/>
    </source>
</evidence>
<dbReference type="PROSITE" id="PS50082">
    <property type="entry name" value="WD_REPEATS_2"/>
    <property type="match status" value="1"/>
</dbReference>
<dbReference type="Gene3D" id="2.130.10.10">
    <property type="entry name" value="YVTN repeat-like/Quinoprotein amine dehydrogenase"/>
    <property type="match status" value="1"/>
</dbReference>
<reference evidence="9" key="1">
    <citation type="journal article" date="2013" name="Science">
        <title>The Amborella genome and the evolution of flowering plants.</title>
        <authorList>
            <consortium name="Amborella Genome Project"/>
        </authorList>
    </citation>
    <scope>NUCLEOTIDE SEQUENCE [LARGE SCALE GENOMIC DNA]</scope>
</reference>
<dbReference type="GO" id="GO:2000001">
    <property type="term" value="P:regulation of DNA damage checkpoint"/>
    <property type="evidence" value="ECO:0000318"/>
    <property type="project" value="GO_Central"/>
</dbReference>
<dbReference type="InterPro" id="IPR019775">
    <property type="entry name" value="WD40_repeat_CS"/>
</dbReference>
<dbReference type="GO" id="GO:0005634">
    <property type="term" value="C:nucleus"/>
    <property type="evidence" value="ECO:0000318"/>
    <property type="project" value="GO_Central"/>
</dbReference>
<dbReference type="InterPro" id="IPR036322">
    <property type="entry name" value="WD40_repeat_dom_sf"/>
</dbReference>
<dbReference type="eggNOG" id="KOG4328">
    <property type="taxonomic scope" value="Eukaryota"/>
</dbReference>
<evidence type="ECO:0000256" key="5">
    <source>
        <dbReference type="ARBA" id="ARBA00023125"/>
    </source>
</evidence>
<dbReference type="STRING" id="13333.W1PSU1"/>
<proteinExistence type="inferred from homology"/>
<evidence type="ECO:0000313" key="8">
    <source>
        <dbReference type="EMBL" id="ERN10330.1"/>
    </source>
</evidence>
<dbReference type="SUPFAM" id="SSF50978">
    <property type="entry name" value="WD40 repeat-like"/>
    <property type="match status" value="1"/>
</dbReference>
<dbReference type="InterPro" id="IPR050853">
    <property type="entry name" value="WD_repeat_DNA-damage-binding"/>
</dbReference>
<sequence length="493" mass="54675">MGVVKRTRLQNIEENKPRKAIQGSVKKEEEEEERIDGVVKKGEEGMTEYERRRVENIERNQRMLASLNVQSLRSSVATKHPRVEPKGYKKIPERKQVPIVLRRSLRTGGIPPDASSAKGGHDDMPCIDHLSSSSSTSVPIKKRMGSFTMGEVYESKKFDVSDNHFIDTVIGLSDKSPLSRIGVKKVEAFEVGQLRLKADNVARLVPGRILSLGFFPCLERTVVVAGDKLGYVGFWDTDDKEGDGVYTYCPHSAAVSGVVVRPFHLTKIFTSSYDGSIRLMNVEDGNFDMIYHCDDEVFALSTQTCDMNSLYFAEGQGELKVWDERTKGISNSYSLHSRRINTIDFNPENDNIVCTSSNDGEACIWDLRCIRDDPLQKVKHQKAILSAFFSPTGQYLATTRSRSGIESGRSLLAGSSPIRDCPCYFEESIAGLGLEGQQTYDAGLSRSPGLEGQQACEAGSPSGHASLRDLPGAEKRVLREVIDSFVLSEEGKR</sequence>
<dbReference type="Proteomes" id="UP000017836">
    <property type="component" value="Unassembled WGS sequence"/>
</dbReference>
<dbReference type="EMBL" id="KI392852">
    <property type="protein sequence ID" value="ERN10330.1"/>
    <property type="molecule type" value="Genomic_DNA"/>
</dbReference>
<evidence type="ECO:0000313" key="9">
    <source>
        <dbReference type="Proteomes" id="UP000017836"/>
    </source>
</evidence>
<dbReference type="GO" id="GO:0003677">
    <property type="term" value="F:DNA binding"/>
    <property type="evidence" value="ECO:0000318"/>
    <property type="project" value="GO_Central"/>
</dbReference>
<evidence type="ECO:0000256" key="2">
    <source>
        <dbReference type="ARBA" id="ARBA00022574"/>
    </source>
</evidence>
<dbReference type="AlphaFoldDB" id="W1PSU1"/>
<dbReference type="Pfam" id="PF00400">
    <property type="entry name" value="WD40"/>
    <property type="match status" value="1"/>
</dbReference>
<organism evidence="8 9">
    <name type="scientific">Amborella trichopoda</name>
    <dbReference type="NCBI Taxonomy" id="13333"/>
    <lineage>
        <taxon>Eukaryota</taxon>
        <taxon>Viridiplantae</taxon>
        <taxon>Streptophyta</taxon>
        <taxon>Embryophyta</taxon>
        <taxon>Tracheophyta</taxon>
        <taxon>Spermatophyta</taxon>
        <taxon>Magnoliopsida</taxon>
        <taxon>Amborellales</taxon>
        <taxon>Amborellaceae</taxon>
        <taxon>Amborella</taxon>
    </lineage>
</organism>
<dbReference type="PANTHER" id="PTHR14773">
    <property type="entry name" value="WD REPEAT-CONTAINING PROTEIN 76"/>
    <property type="match status" value="1"/>
</dbReference>
<feature type="repeat" description="WD" evidence="6">
    <location>
        <begin position="333"/>
        <end position="368"/>
    </location>
</feature>
<comment type="similarity">
    <text evidence="1">Belongs to the WD repeat DDB2/WDR76 family.</text>
</comment>
<evidence type="ECO:0000256" key="7">
    <source>
        <dbReference type="SAM" id="MobiDB-lite"/>
    </source>
</evidence>
<dbReference type="GO" id="GO:0006974">
    <property type="term" value="P:DNA damage response"/>
    <property type="evidence" value="ECO:0007669"/>
    <property type="project" value="UniProtKB-KW"/>
</dbReference>
<dbReference type="OMA" id="VHERAIN"/>
<dbReference type="HOGENOM" id="CLU_584431_0_0_1"/>
<protein>
    <submittedName>
        <fullName evidence="8">Uncharacterized protein</fullName>
    </submittedName>
</protein>
<name>W1PSU1_AMBTC</name>
<dbReference type="InterPro" id="IPR001680">
    <property type="entry name" value="WD40_rpt"/>
</dbReference>
<dbReference type="SMART" id="SM00320">
    <property type="entry name" value="WD40"/>
    <property type="match status" value="2"/>
</dbReference>
<keyword evidence="9" id="KW-1185">Reference proteome</keyword>
<dbReference type="PANTHER" id="PTHR14773:SF0">
    <property type="entry name" value="WD REPEAT-CONTAINING PROTEIN 76"/>
    <property type="match status" value="1"/>
</dbReference>
<feature type="region of interest" description="Disordered" evidence="7">
    <location>
        <begin position="1"/>
        <end position="42"/>
    </location>
</feature>
<dbReference type="InterPro" id="IPR015943">
    <property type="entry name" value="WD40/YVTN_repeat-like_dom_sf"/>
</dbReference>
<evidence type="ECO:0000256" key="4">
    <source>
        <dbReference type="ARBA" id="ARBA00022763"/>
    </source>
</evidence>
<gene>
    <name evidence="8" type="ORF">AMTR_s00026p00027920</name>
</gene>
<keyword evidence="2 6" id="KW-0853">WD repeat</keyword>
<accession>W1PSU1</accession>
<dbReference type="PROSITE" id="PS50294">
    <property type="entry name" value="WD_REPEATS_REGION"/>
    <property type="match status" value="1"/>
</dbReference>
<evidence type="ECO:0000256" key="6">
    <source>
        <dbReference type="PROSITE-ProRule" id="PRU00221"/>
    </source>
</evidence>
<keyword evidence="3" id="KW-0677">Repeat</keyword>
<evidence type="ECO:0000256" key="3">
    <source>
        <dbReference type="ARBA" id="ARBA00022737"/>
    </source>
</evidence>
<keyword evidence="5" id="KW-0238">DNA-binding</keyword>
<keyword evidence="4" id="KW-0227">DNA damage</keyword>
<dbReference type="PROSITE" id="PS00678">
    <property type="entry name" value="WD_REPEATS_1"/>
    <property type="match status" value="1"/>
</dbReference>